<evidence type="ECO:0000256" key="16">
    <source>
        <dbReference type="SAM" id="SignalP"/>
    </source>
</evidence>
<dbReference type="PROSITE" id="PS51910">
    <property type="entry name" value="GH18_2"/>
    <property type="match status" value="1"/>
</dbReference>
<dbReference type="Pfam" id="PF00704">
    <property type="entry name" value="Glyco_hydro_18"/>
    <property type="match status" value="1"/>
</dbReference>
<evidence type="ECO:0000259" key="17">
    <source>
        <dbReference type="PROSITE" id="PS51910"/>
    </source>
</evidence>
<dbReference type="EMBL" id="CP059273">
    <property type="protein sequence ID" value="QLQ82148.1"/>
    <property type="molecule type" value="Genomic_DNA"/>
</dbReference>
<evidence type="ECO:0000256" key="5">
    <source>
        <dbReference type="ARBA" id="ARBA00022669"/>
    </source>
</evidence>
<evidence type="ECO:0000256" key="13">
    <source>
        <dbReference type="RuleBase" id="RU000489"/>
    </source>
</evidence>
<keyword evidence="9" id="KW-0325">Glycoprotein</keyword>
<organism evidence="18 19">
    <name type="scientific">Torulaspora globosa</name>
    <dbReference type="NCBI Taxonomy" id="48254"/>
    <lineage>
        <taxon>Eukaryota</taxon>
        <taxon>Fungi</taxon>
        <taxon>Dikarya</taxon>
        <taxon>Ascomycota</taxon>
        <taxon>Saccharomycotina</taxon>
        <taxon>Saccharomycetes</taxon>
        <taxon>Saccharomycetales</taxon>
        <taxon>Saccharomycetaceae</taxon>
        <taxon>Torulaspora</taxon>
    </lineage>
</organism>
<dbReference type="Pfam" id="PF03427">
    <property type="entry name" value="CBM_19"/>
    <property type="match status" value="1"/>
</dbReference>
<keyword evidence="11 13" id="KW-0326">Glycosidase</keyword>
<dbReference type="CDD" id="cd02877">
    <property type="entry name" value="GH18_hevamine_XipI_class_III"/>
    <property type="match status" value="1"/>
</dbReference>
<dbReference type="InterPro" id="IPR005089">
    <property type="entry name" value="CBM19"/>
</dbReference>
<dbReference type="OrthoDB" id="6020543at2759"/>
<dbReference type="InterPro" id="IPR017853">
    <property type="entry name" value="GH"/>
</dbReference>
<dbReference type="EC" id="3.2.1.14" evidence="3"/>
<feature type="domain" description="GH18" evidence="17">
    <location>
        <begin position="27"/>
        <end position="311"/>
    </location>
</feature>
<keyword evidence="4" id="KW-0964">Secreted</keyword>
<dbReference type="InterPro" id="IPR001579">
    <property type="entry name" value="Glyco_hydro_18_chit_AS"/>
</dbReference>
<feature type="region of interest" description="Disordered" evidence="15">
    <location>
        <begin position="321"/>
        <end position="346"/>
    </location>
</feature>
<dbReference type="GO" id="GO:0005576">
    <property type="term" value="C:extracellular region"/>
    <property type="evidence" value="ECO:0007669"/>
    <property type="project" value="UniProtKB-SubCell"/>
</dbReference>
<accession>A0A7H9HWQ4</accession>
<dbReference type="GO" id="GO:0008843">
    <property type="term" value="F:endochitinase activity"/>
    <property type="evidence" value="ECO:0007669"/>
    <property type="project" value="UniProtKB-EC"/>
</dbReference>
<feature type="chain" id="PRO_5028919503" description="chitinase" evidence="16">
    <location>
        <begin position="21"/>
        <end position="537"/>
    </location>
</feature>
<dbReference type="SUPFAM" id="SSF51445">
    <property type="entry name" value="(Trans)glycosidases"/>
    <property type="match status" value="1"/>
</dbReference>
<comment type="catalytic activity">
    <reaction evidence="1">
        <text>Random endo-hydrolysis of N-acetyl-beta-D-glucosaminide (1-&gt;4)-beta-linkages in chitin and chitodextrins.</text>
        <dbReference type="EC" id="3.2.1.14"/>
    </reaction>
</comment>
<evidence type="ECO:0000256" key="6">
    <source>
        <dbReference type="ARBA" id="ARBA00022729"/>
    </source>
</evidence>
<keyword evidence="8" id="KW-0146">Chitin degradation</keyword>
<evidence type="ECO:0000313" key="18">
    <source>
        <dbReference type="EMBL" id="QLQ82148.1"/>
    </source>
</evidence>
<sequence length="537" mass="56328">MISSLLFQILLILFTHLAFGFDLESKQNVALYWGQNSAGSQQSLGDYCESTDADIYLLSFLYQFPTIGLNFANACTQSFPDGLLHCSQIAQDIQKCQSLGKKVLLSLGGASGAYGFSDENSAKEFAHTLWNTFGEGTGATERPFDSAIVDGFDFDIENNNAVGYAALVNELRSLFATSSRQYFISAAPQCPYPDASVGDMLQNADVDFAFIQFYNNYCNVGSYFNWDTWQNYAQSVSPNKNIKLYLGLPGSATAASSGYISDLSLLEDTISKISSSGNFGGVAMWDASQAFSNQINGQSYVSHVKSILSNCIGGSTTTALTTTSSTTTSSTTSCSSTTTLSPPSSATSFFTTTSSSTTSSSTSSSAKVATTTSCTTSSSATVAATAVTSVAVGTLTTKFLTSATASPTVSVGTAHTDAKTTVLQNNPWTTTTTTATTTSTAQRTTLQPSAQPTTTASAALAEAVSLNALYAAGKYNGKETCTNGDIACSASGEFAICNFGTWVNMVCASGTTCFASESSDILTIGCNFASQKEKYIN</sequence>
<proteinExistence type="inferred from homology"/>
<keyword evidence="7 13" id="KW-0378">Hydrolase</keyword>
<evidence type="ECO:0000256" key="9">
    <source>
        <dbReference type="ARBA" id="ARBA00023180"/>
    </source>
</evidence>
<dbReference type="GO" id="GO:0008061">
    <property type="term" value="F:chitin binding"/>
    <property type="evidence" value="ECO:0007669"/>
    <property type="project" value="UniProtKB-KW"/>
</dbReference>
<evidence type="ECO:0000256" key="14">
    <source>
        <dbReference type="RuleBase" id="RU004453"/>
    </source>
</evidence>
<dbReference type="InterPro" id="IPR045321">
    <property type="entry name" value="Cts1-like"/>
</dbReference>
<reference evidence="18 19" key="1">
    <citation type="submission" date="2020-06" db="EMBL/GenBank/DDBJ databases">
        <title>The yeast mating-type switching endonuclease HO is a domesticated member of an unorthodox homing genetic element family.</title>
        <authorList>
            <person name="Coughlan A.Y."/>
            <person name="Lombardi L."/>
            <person name="Braun-Galleani S."/>
            <person name="Martos A.R."/>
            <person name="Galeote V."/>
            <person name="Bigey F."/>
            <person name="Dequin S."/>
            <person name="Byrne K.P."/>
            <person name="Wolfe K.H."/>
        </authorList>
    </citation>
    <scope>NUCLEOTIDE SEQUENCE [LARGE SCALE GENOMIC DNA]</scope>
    <source>
        <strain evidence="18 19">CBS2947</strain>
    </source>
</reference>
<evidence type="ECO:0000256" key="2">
    <source>
        <dbReference type="ARBA" id="ARBA00004613"/>
    </source>
</evidence>
<dbReference type="GO" id="GO:0006032">
    <property type="term" value="P:chitin catabolic process"/>
    <property type="evidence" value="ECO:0007669"/>
    <property type="project" value="UniProtKB-KW"/>
</dbReference>
<comment type="similarity">
    <text evidence="14">Belongs to the glycosyl hydrolase 18 family.</text>
</comment>
<dbReference type="PANTHER" id="PTHR45708">
    <property type="entry name" value="ENDOCHITINASE"/>
    <property type="match status" value="1"/>
</dbReference>
<evidence type="ECO:0000313" key="19">
    <source>
        <dbReference type="Proteomes" id="UP000510647"/>
    </source>
</evidence>
<evidence type="ECO:0000256" key="3">
    <source>
        <dbReference type="ARBA" id="ARBA00012729"/>
    </source>
</evidence>
<dbReference type="InterPro" id="IPR001223">
    <property type="entry name" value="Glyco_hydro18_cat"/>
</dbReference>
<name>A0A7H9HWQ4_9SACH</name>
<evidence type="ECO:0000256" key="7">
    <source>
        <dbReference type="ARBA" id="ARBA00022801"/>
    </source>
</evidence>
<keyword evidence="5" id="KW-0147">Chitin-binding</keyword>
<gene>
    <name evidence="18" type="ORF">HG537_0G04030</name>
</gene>
<evidence type="ECO:0000256" key="15">
    <source>
        <dbReference type="SAM" id="MobiDB-lite"/>
    </source>
</evidence>
<evidence type="ECO:0000256" key="8">
    <source>
        <dbReference type="ARBA" id="ARBA00023024"/>
    </source>
</evidence>
<dbReference type="PANTHER" id="PTHR45708:SF49">
    <property type="entry name" value="ENDOCHITINASE"/>
    <property type="match status" value="1"/>
</dbReference>
<protein>
    <recommendedName>
        <fullName evidence="3">chitinase</fullName>
        <ecNumber evidence="3">3.2.1.14</ecNumber>
    </recommendedName>
</protein>
<comment type="subcellular location">
    <subcellularLocation>
        <location evidence="2">Secreted</location>
    </subcellularLocation>
</comment>
<dbReference type="PROSITE" id="PS01095">
    <property type="entry name" value="GH18_1"/>
    <property type="match status" value="1"/>
</dbReference>
<keyword evidence="19" id="KW-1185">Reference proteome</keyword>
<keyword evidence="10" id="KW-0119">Carbohydrate metabolism</keyword>
<keyword evidence="6 16" id="KW-0732">Signal</keyword>
<dbReference type="Proteomes" id="UP000510647">
    <property type="component" value="Chromosome 7"/>
</dbReference>
<dbReference type="AlphaFoldDB" id="A0A7H9HWQ4"/>
<evidence type="ECO:0000256" key="10">
    <source>
        <dbReference type="ARBA" id="ARBA00023277"/>
    </source>
</evidence>
<keyword evidence="12" id="KW-0624">Polysaccharide degradation</keyword>
<evidence type="ECO:0000256" key="12">
    <source>
        <dbReference type="ARBA" id="ARBA00023326"/>
    </source>
</evidence>
<feature type="signal peptide" evidence="16">
    <location>
        <begin position="1"/>
        <end position="20"/>
    </location>
</feature>
<dbReference type="Gene3D" id="3.20.20.80">
    <property type="entry name" value="Glycosidases"/>
    <property type="match status" value="1"/>
</dbReference>
<evidence type="ECO:0000256" key="11">
    <source>
        <dbReference type="ARBA" id="ARBA00023295"/>
    </source>
</evidence>
<dbReference type="FunFam" id="3.20.20.80:FF:000125">
    <property type="entry name" value="CTS1p Endochitinase"/>
    <property type="match status" value="1"/>
</dbReference>
<evidence type="ECO:0000256" key="4">
    <source>
        <dbReference type="ARBA" id="ARBA00022525"/>
    </source>
</evidence>
<dbReference type="InterPro" id="IPR050542">
    <property type="entry name" value="Glycosyl_Hydrlase18_Chitinase"/>
</dbReference>
<evidence type="ECO:0000256" key="1">
    <source>
        <dbReference type="ARBA" id="ARBA00000822"/>
    </source>
</evidence>
<dbReference type="GO" id="GO:0000272">
    <property type="term" value="P:polysaccharide catabolic process"/>
    <property type="evidence" value="ECO:0007669"/>
    <property type="project" value="UniProtKB-KW"/>
</dbReference>